<dbReference type="EMBL" id="FNGO01000003">
    <property type="protein sequence ID" value="SDL26343.1"/>
    <property type="molecule type" value="Genomic_DNA"/>
</dbReference>
<sequence length="341" mass="38592">MKLKNVLIVFVIVSLVMAFTAVDVMADSIRMSHEMSADDEDPSHGYMMSLKHYLEGSTDIEAEIYPDNVLGGMEEVIEMVYAGEIEVAQVSIGGMSHFYNDALIFNLPYGYPDDIRVATELWDRDNAFSSQIYEDIEEEVGVKPIEVFLRGGFVLLTNNQQPIQTVEDMDGILFRAMDESQMAMYEALGASGTSIPWEEVYTALDTGVADGQMNPASIIIDASLYEVQDYVTRPGTFPSTGMLIVNPEWYENLSEEERTNFYMAVDHANETALGLSHRSDILGDEVLEEEGMEIYHQTEEDYEEFRETALEGVLDWAYDTIDDDVVDEFLDEVDRIEEEIR</sequence>
<gene>
    <name evidence="2" type="ORF">SAMN04488692_1039</name>
</gene>
<evidence type="ECO:0000313" key="3">
    <source>
        <dbReference type="Proteomes" id="UP000199476"/>
    </source>
</evidence>
<dbReference type="STRING" id="321763.SAMN04488692_1039"/>
<dbReference type="GO" id="GO:0055085">
    <property type="term" value="P:transmembrane transport"/>
    <property type="evidence" value="ECO:0007669"/>
    <property type="project" value="InterPro"/>
</dbReference>
<evidence type="ECO:0000256" key="1">
    <source>
        <dbReference type="ARBA" id="ARBA00022729"/>
    </source>
</evidence>
<keyword evidence="3" id="KW-1185">Reference proteome</keyword>
<proteinExistence type="predicted"/>
<dbReference type="Pfam" id="PF03480">
    <property type="entry name" value="DctP"/>
    <property type="match status" value="1"/>
</dbReference>
<organism evidence="2 3">
    <name type="scientific">Halarsenatibacter silvermanii</name>
    <dbReference type="NCBI Taxonomy" id="321763"/>
    <lineage>
        <taxon>Bacteria</taxon>
        <taxon>Bacillati</taxon>
        <taxon>Bacillota</taxon>
        <taxon>Clostridia</taxon>
        <taxon>Halanaerobiales</taxon>
        <taxon>Halarsenatibacteraceae</taxon>
        <taxon>Halarsenatibacter</taxon>
    </lineage>
</organism>
<dbReference type="PANTHER" id="PTHR33376">
    <property type="match status" value="1"/>
</dbReference>
<dbReference type="RefSeq" id="WP_089758123.1">
    <property type="nucleotide sequence ID" value="NZ_FNGO01000003.1"/>
</dbReference>
<dbReference type="Gene3D" id="3.40.190.170">
    <property type="entry name" value="Bacterial extracellular solute-binding protein, family 7"/>
    <property type="match status" value="1"/>
</dbReference>
<dbReference type="Proteomes" id="UP000199476">
    <property type="component" value="Unassembled WGS sequence"/>
</dbReference>
<evidence type="ECO:0000313" key="2">
    <source>
        <dbReference type="EMBL" id="SDL26343.1"/>
    </source>
</evidence>
<protein>
    <submittedName>
        <fullName evidence="2">TRAP-type C4-dicarboxylate transport system, substrate-binding protein</fullName>
    </submittedName>
</protein>
<dbReference type="InterPro" id="IPR038404">
    <property type="entry name" value="TRAP_DctP_sf"/>
</dbReference>
<dbReference type="PANTHER" id="PTHR33376:SF4">
    <property type="entry name" value="SIALIC ACID-BINDING PERIPLASMIC PROTEIN SIAP"/>
    <property type="match status" value="1"/>
</dbReference>
<dbReference type="InterPro" id="IPR018389">
    <property type="entry name" value="DctP_fam"/>
</dbReference>
<dbReference type="OrthoDB" id="9815946at2"/>
<name>A0A1G9IN46_9FIRM</name>
<keyword evidence="1" id="KW-0732">Signal</keyword>
<dbReference type="NCBIfam" id="NF037995">
    <property type="entry name" value="TRAP_S1"/>
    <property type="match status" value="1"/>
</dbReference>
<dbReference type="AlphaFoldDB" id="A0A1G9IN46"/>
<reference evidence="2 3" key="1">
    <citation type="submission" date="2016-10" db="EMBL/GenBank/DDBJ databases">
        <authorList>
            <person name="de Groot N.N."/>
        </authorList>
    </citation>
    <scope>NUCLEOTIDE SEQUENCE [LARGE SCALE GENOMIC DNA]</scope>
    <source>
        <strain evidence="2 3">SLAS-1</strain>
    </source>
</reference>
<accession>A0A1G9IN46</accession>